<organism evidence="2 3">
    <name type="scientific">Rotaria sordida</name>
    <dbReference type="NCBI Taxonomy" id="392033"/>
    <lineage>
        <taxon>Eukaryota</taxon>
        <taxon>Metazoa</taxon>
        <taxon>Spiralia</taxon>
        <taxon>Gnathifera</taxon>
        <taxon>Rotifera</taxon>
        <taxon>Eurotatoria</taxon>
        <taxon>Bdelloidea</taxon>
        <taxon>Philodinida</taxon>
        <taxon>Philodinidae</taxon>
        <taxon>Rotaria</taxon>
    </lineage>
</organism>
<keyword evidence="1" id="KW-1133">Transmembrane helix</keyword>
<reference evidence="2" key="1">
    <citation type="submission" date="2021-02" db="EMBL/GenBank/DDBJ databases">
        <authorList>
            <person name="Nowell W R."/>
        </authorList>
    </citation>
    <scope>NUCLEOTIDE SEQUENCE</scope>
</reference>
<comment type="caution">
    <text evidence="2">The sequence shown here is derived from an EMBL/GenBank/DDBJ whole genome shotgun (WGS) entry which is preliminary data.</text>
</comment>
<feature type="transmembrane region" description="Helical" evidence="1">
    <location>
        <begin position="6"/>
        <end position="32"/>
    </location>
</feature>
<dbReference type="Proteomes" id="UP000663823">
    <property type="component" value="Unassembled WGS sequence"/>
</dbReference>
<sequence length="112" mass="11427">NVVVGFVVVGFVVVGFVVVVVSVRFAVAAVVAADDVAVSVDFDAVVRIGGMAEPAFVVAVPGRGLDSIAVVVVADVDLVDVGILFVVAVVFVGLVVCLWLLDCLADLVVVLF</sequence>
<feature type="non-terminal residue" evidence="2">
    <location>
        <position position="1"/>
    </location>
</feature>
<protein>
    <submittedName>
        <fullName evidence="2">Uncharacterized protein</fullName>
    </submittedName>
</protein>
<name>A0A820ICS0_9BILA</name>
<accession>A0A820ICS0</accession>
<keyword evidence="1" id="KW-0812">Transmembrane</keyword>
<dbReference type="EMBL" id="CAJOAX010049639">
    <property type="protein sequence ID" value="CAF4309117.1"/>
    <property type="molecule type" value="Genomic_DNA"/>
</dbReference>
<evidence type="ECO:0000313" key="3">
    <source>
        <dbReference type="Proteomes" id="UP000663823"/>
    </source>
</evidence>
<evidence type="ECO:0000313" key="2">
    <source>
        <dbReference type="EMBL" id="CAF4309117.1"/>
    </source>
</evidence>
<feature type="transmembrane region" description="Helical" evidence="1">
    <location>
        <begin position="82"/>
        <end position="111"/>
    </location>
</feature>
<evidence type="ECO:0000256" key="1">
    <source>
        <dbReference type="SAM" id="Phobius"/>
    </source>
</evidence>
<keyword evidence="1" id="KW-0472">Membrane</keyword>
<proteinExistence type="predicted"/>
<dbReference type="AlphaFoldDB" id="A0A820ICS0"/>
<gene>
    <name evidence="2" type="ORF">OTI717_LOCUS42287</name>
</gene>